<dbReference type="EMBL" id="BGZK01001486">
    <property type="protein sequence ID" value="GBP80878.1"/>
    <property type="molecule type" value="Genomic_DNA"/>
</dbReference>
<accession>A0A4C1YXQ8</accession>
<proteinExistence type="predicted"/>
<dbReference type="AlphaFoldDB" id="A0A4C1YXQ8"/>
<sequence>MTVDDVFNPLAIVEMTPTRNMTFGYNDAPFWYTTILDDRLLINEIQNPYIHHTVVVSGQGCRMQYLLTFAARSVFSAVVAGASTSLGAASAGPTWPAVNTSRRLLSPRLGLRLHLVVGKDNISQTEML</sequence>
<dbReference type="Proteomes" id="UP000299102">
    <property type="component" value="Unassembled WGS sequence"/>
</dbReference>
<evidence type="ECO:0000313" key="1">
    <source>
        <dbReference type="EMBL" id="GBP80878.1"/>
    </source>
</evidence>
<evidence type="ECO:0000313" key="2">
    <source>
        <dbReference type="Proteomes" id="UP000299102"/>
    </source>
</evidence>
<name>A0A4C1YXQ8_EUMVA</name>
<gene>
    <name evidence="1" type="ORF">EVAR_54915_1</name>
</gene>
<organism evidence="1 2">
    <name type="scientific">Eumeta variegata</name>
    <name type="common">Bagworm moth</name>
    <name type="synonym">Eumeta japonica</name>
    <dbReference type="NCBI Taxonomy" id="151549"/>
    <lineage>
        <taxon>Eukaryota</taxon>
        <taxon>Metazoa</taxon>
        <taxon>Ecdysozoa</taxon>
        <taxon>Arthropoda</taxon>
        <taxon>Hexapoda</taxon>
        <taxon>Insecta</taxon>
        <taxon>Pterygota</taxon>
        <taxon>Neoptera</taxon>
        <taxon>Endopterygota</taxon>
        <taxon>Lepidoptera</taxon>
        <taxon>Glossata</taxon>
        <taxon>Ditrysia</taxon>
        <taxon>Tineoidea</taxon>
        <taxon>Psychidae</taxon>
        <taxon>Oiketicinae</taxon>
        <taxon>Eumeta</taxon>
    </lineage>
</organism>
<comment type="caution">
    <text evidence="1">The sequence shown here is derived from an EMBL/GenBank/DDBJ whole genome shotgun (WGS) entry which is preliminary data.</text>
</comment>
<protein>
    <submittedName>
        <fullName evidence="1">Uncharacterized protein</fullName>
    </submittedName>
</protein>
<reference evidence="1 2" key="1">
    <citation type="journal article" date="2019" name="Commun. Biol.">
        <title>The bagworm genome reveals a unique fibroin gene that provides high tensile strength.</title>
        <authorList>
            <person name="Kono N."/>
            <person name="Nakamura H."/>
            <person name="Ohtoshi R."/>
            <person name="Tomita M."/>
            <person name="Numata K."/>
            <person name="Arakawa K."/>
        </authorList>
    </citation>
    <scope>NUCLEOTIDE SEQUENCE [LARGE SCALE GENOMIC DNA]</scope>
</reference>
<keyword evidence="2" id="KW-1185">Reference proteome</keyword>